<gene>
    <name evidence="2" type="ORF">MNBD_PLANCTO02-394</name>
</gene>
<reference evidence="2" key="1">
    <citation type="submission" date="2018-06" db="EMBL/GenBank/DDBJ databases">
        <authorList>
            <person name="Zhirakovskaya E."/>
        </authorList>
    </citation>
    <scope>NUCLEOTIDE SEQUENCE</scope>
</reference>
<organism evidence="2">
    <name type="scientific">hydrothermal vent metagenome</name>
    <dbReference type="NCBI Taxonomy" id="652676"/>
    <lineage>
        <taxon>unclassified sequences</taxon>
        <taxon>metagenomes</taxon>
        <taxon>ecological metagenomes</taxon>
    </lineage>
</organism>
<feature type="compositionally biased region" description="Gly residues" evidence="1">
    <location>
        <begin position="60"/>
        <end position="69"/>
    </location>
</feature>
<sequence length="69" mass="7377">MHSIPYGADEMVEILEKIGKPMTREKIGEVIHLIKDKMGIGAAEGNYSAKSSSPPFLGRGLRGGSQCGM</sequence>
<evidence type="ECO:0000256" key="1">
    <source>
        <dbReference type="SAM" id="MobiDB-lite"/>
    </source>
</evidence>
<dbReference type="AlphaFoldDB" id="A0A3B1DES5"/>
<dbReference type="EMBL" id="UOGL01000532">
    <property type="protein sequence ID" value="VAX41326.1"/>
    <property type="molecule type" value="Genomic_DNA"/>
</dbReference>
<feature type="region of interest" description="Disordered" evidence="1">
    <location>
        <begin position="46"/>
        <end position="69"/>
    </location>
</feature>
<name>A0A3B1DES5_9ZZZZ</name>
<proteinExistence type="predicted"/>
<evidence type="ECO:0000313" key="2">
    <source>
        <dbReference type="EMBL" id="VAX41326.1"/>
    </source>
</evidence>
<accession>A0A3B1DES5</accession>
<protein>
    <submittedName>
        <fullName evidence="2">Uncharacterized protein</fullName>
    </submittedName>
</protein>